<gene>
    <name evidence="8" type="ORF">HANVADRAFT_2958</name>
</gene>
<evidence type="ECO:0000313" key="9">
    <source>
        <dbReference type="Proteomes" id="UP000092321"/>
    </source>
</evidence>
<reference evidence="9" key="1">
    <citation type="journal article" date="2016" name="Proc. Natl. Acad. Sci. U.S.A.">
        <title>Comparative genomics of biotechnologically important yeasts.</title>
        <authorList>
            <person name="Riley R."/>
            <person name="Haridas S."/>
            <person name="Wolfe K.H."/>
            <person name="Lopes M.R."/>
            <person name="Hittinger C.T."/>
            <person name="Goeker M."/>
            <person name="Salamov A.A."/>
            <person name="Wisecaver J.H."/>
            <person name="Long T.M."/>
            <person name="Calvey C.H."/>
            <person name="Aerts A.L."/>
            <person name="Barry K.W."/>
            <person name="Choi C."/>
            <person name="Clum A."/>
            <person name="Coughlan A.Y."/>
            <person name="Deshpande S."/>
            <person name="Douglass A.P."/>
            <person name="Hanson S.J."/>
            <person name="Klenk H.-P."/>
            <person name="LaButti K.M."/>
            <person name="Lapidus A."/>
            <person name="Lindquist E.A."/>
            <person name="Lipzen A.M."/>
            <person name="Meier-Kolthoff J.P."/>
            <person name="Ohm R.A."/>
            <person name="Otillar R.P."/>
            <person name="Pangilinan J.L."/>
            <person name="Peng Y."/>
            <person name="Rokas A."/>
            <person name="Rosa C.A."/>
            <person name="Scheuner C."/>
            <person name="Sibirny A.A."/>
            <person name="Slot J.C."/>
            <person name="Stielow J.B."/>
            <person name="Sun H."/>
            <person name="Kurtzman C.P."/>
            <person name="Blackwell M."/>
            <person name="Grigoriev I.V."/>
            <person name="Jeffries T.W."/>
        </authorList>
    </citation>
    <scope>NUCLEOTIDE SEQUENCE [LARGE SCALE GENOMIC DNA]</scope>
    <source>
        <strain evidence="9">NRRL Y-1626</strain>
    </source>
</reference>
<dbReference type="InterPro" id="IPR052816">
    <property type="entry name" value="Peroxisomal_Membrane_PEX28-32"/>
</dbReference>
<feature type="transmembrane region" description="Helical" evidence="6">
    <location>
        <begin position="269"/>
        <end position="285"/>
    </location>
</feature>
<evidence type="ECO:0000259" key="7">
    <source>
        <dbReference type="Pfam" id="PF06398"/>
    </source>
</evidence>
<keyword evidence="5" id="KW-0576">Peroxisome</keyword>
<name>A0A1B7TBV1_9ASCO</name>
<proteinExistence type="predicted"/>
<sequence length="470" mass="55447">MTSNNVYILLAIIRSIIESSKEKINDSLLSKNTSENFEINDDINYLNSVLEKLSNDMYILEMMKNSKDNKHNLESNTLASIYNRIHDPIKNHKDNLSLAQFAFDLSILSSKMSLFFVLQDNIIKIYQWHSYLLTTSVLLILTFICYNPIVLVILPILLITFYTIIPEYCTLKNNTNSSLHNKIENKSLKIKLSKSISLEDNVNNSMEFIINLTDLQNMLTFFVKTIDKINSFLFENKSLRNNRSYSISVVSIIVQLCLLSFVITRFVTGSSFFFTIILWFIFLKANPHVSKFFSYFTSIIDIKSKDDNKGNNNILNYVTDYIKENYPITETYDEVFEFQQKNNNSNCQWETIIFTKEPSVIINNHNNIIKKQNFNKKILKLKGCRYIENIQAKKGWLFKKNEKWEVDKNVSASTWILSKKCFPLELFKFDNKDQLIFNDEKRQEFLYFKNCDLRIRRFKKKIIKKKKKNK</sequence>
<comment type="caution">
    <text evidence="8">The sequence shown here is derived from an EMBL/GenBank/DDBJ whole genome shotgun (WGS) entry which is preliminary data.</text>
</comment>
<evidence type="ECO:0000256" key="3">
    <source>
        <dbReference type="ARBA" id="ARBA00022989"/>
    </source>
</evidence>
<evidence type="ECO:0000256" key="6">
    <source>
        <dbReference type="SAM" id="Phobius"/>
    </source>
</evidence>
<evidence type="ECO:0000256" key="5">
    <source>
        <dbReference type="ARBA" id="ARBA00023140"/>
    </source>
</evidence>
<keyword evidence="3 6" id="KW-1133">Transmembrane helix</keyword>
<feature type="transmembrane region" description="Helical" evidence="6">
    <location>
        <begin position="138"/>
        <end position="165"/>
    </location>
</feature>
<dbReference type="AlphaFoldDB" id="A0A1B7TBV1"/>
<dbReference type="PANTHER" id="PTHR28304:SF1">
    <property type="entry name" value="PEROXISOMAL MEMBRANE PROTEIN PEX28"/>
    <property type="match status" value="1"/>
</dbReference>
<keyword evidence="2 6" id="KW-0812">Transmembrane</keyword>
<keyword evidence="9" id="KW-1185">Reference proteome</keyword>
<feature type="domain" description="TECPR1-like DysF" evidence="7">
    <location>
        <begin position="106"/>
        <end position="412"/>
    </location>
</feature>
<dbReference type="OrthoDB" id="74314at2759"/>
<dbReference type="InterPro" id="IPR010482">
    <property type="entry name" value="TECPR1-like_DysF"/>
</dbReference>
<dbReference type="GO" id="GO:0005778">
    <property type="term" value="C:peroxisomal membrane"/>
    <property type="evidence" value="ECO:0007669"/>
    <property type="project" value="UniProtKB-SubCell"/>
</dbReference>
<evidence type="ECO:0000313" key="8">
    <source>
        <dbReference type="EMBL" id="OBA26212.1"/>
    </source>
</evidence>
<dbReference type="Pfam" id="PF06398">
    <property type="entry name" value="Pex24p"/>
    <property type="match status" value="1"/>
</dbReference>
<dbReference type="PANTHER" id="PTHR28304">
    <property type="entry name" value="PEROXISOMAL MEMBRANE PROTEIN PEX29"/>
    <property type="match status" value="1"/>
</dbReference>
<dbReference type="GO" id="GO:0007031">
    <property type="term" value="P:peroxisome organization"/>
    <property type="evidence" value="ECO:0007669"/>
    <property type="project" value="UniProtKB-ARBA"/>
</dbReference>
<evidence type="ECO:0000256" key="1">
    <source>
        <dbReference type="ARBA" id="ARBA00004585"/>
    </source>
</evidence>
<comment type="subcellular location">
    <subcellularLocation>
        <location evidence="1">Peroxisome membrane</location>
        <topology evidence="1">Multi-pass membrane protein</topology>
    </subcellularLocation>
</comment>
<protein>
    <recommendedName>
        <fullName evidence="7">TECPR1-like DysF domain-containing protein</fullName>
    </recommendedName>
</protein>
<keyword evidence="4 6" id="KW-0472">Membrane</keyword>
<dbReference type="EMBL" id="LXPE01000021">
    <property type="protein sequence ID" value="OBA26212.1"/>
    <property type="molecule type" value="Genomic_DNA"/>
</dbReference>
<dbReference type="Proteomes" id="UP000092321">
    <property type="component" value="Unassembled WGS sequence"/>
</dbReference>
<evidence type="ECO:0000256" key="2">
    <source>
        <dbReference type="ARBA" id="ARBA00022692"/>
    </source>
</evidence>
<evidence type="ECO:0000256" key="4">
    <source>
        <dbReference type="ARBA" id="ARBA00023136"/>
    </source>
</evidence>
<organism evidence="8 9">
    <name type="scientific">Hanseniaspora valbyensis NRRL Y-1626</name>
    <dbReference type="NCBI Taxonomy" id="766949"/>
    <lineage>
        <taxon>Eukaryota</taxon>
        <taxon>Fungi</taxon>
        <taxon>Dikarya</taxon>
        <taxon>Ascomycota</taxon>
        <taxon>Saccharomycotina</taxon>
        <taxon>Saccharomycetes</taxon>
        <taxon>Saccharomycodales</taxon>
        <taxon>Saccharomycodaceae</taxon>
        <taxon>Hanseniaspora</taxon>
    </lineage>
</organism>
<accession>A0A1B7TBV1</accession>